<dbReference type="EMBL" id="ABJB010903686">
    <property type="status" value="NOT_ANNOTATED_CDS"/>
    <property type="molecule type" value="Genomic_DNA"/>
</dbReference>
<gene>
    <name evidence="1" type="ORF">IscW_ISCW024684</name>
</gene>
<dbReference type="VEuPathDB" id="VectorBase:ISCP_029765"/>
<keyword evidence="3" id="KW-1185">Reference proteome</keyword>
<reference evidence="2" key="2">
    <citation type="submission" date="2020-05" db="UniProtKB">
        <authorList>
            <consortium name="EnsemblMetazoa"/>
        </authorList>
    </citation>
    <scope>IDENTIFICATION</scope>
    <source>
        <strain evidence="2">wikel</strain>
    </source>
</reference>
<feature type="non-terminal residue" evidence="1">
    <location>
        <position position="83"/>
    </location>
</feature>
<organism>
    <name type="scientific">Ixodes scapularis</name>
    <name type="common">Black-legged tick</name>
    <name type="synonym">Deer tick</name>
    <dbReference type="NCBI Taxonomy" id="6945"/>
    <lineage>
        <taxon>Eukaryota</taxon>
        <taxon>Metazoa</taxon>
        <taxon>Ecdysozoa</taxon>
        <taxon>Arthropoda</taxon>
        <taxon>Chelicerata</taxon>
        <taxon>Arachnida</taxon>
        <taxon>Acari</taxon>
        <taxon>Parasitiformes</taxon>
        <taxon>Ixodida</taxon>
        <taxon>Ixodoidea</taxon>
        <taxon>Ixodidae</taxon>
        <taxon>Ixodinae</taxon>
        <taxon>Ixodes</taxon>
    </lineage>
</organism>
<dbReference type="InterPro" id="IPR036880">
    <property type="entry name" value="Kunitz_BPTI_sf"/>
</dbReference>
<evidence type="ECO:0000313" key="1">
    <source>
        <dbReference type="EMBL" id="EEC14495.1"/>
    </source>
</evidence>
<protein>
    <submittedName>
        <fullName evidence="1 2">Secreted protein, putative</fullName>
    </submittedName>
</protein>
<accession>B7Q6M3</accession>
<proteinExistence type="predicted"/>
<dbReference type="PaxDb" id="6945-B7Q6M3"/>
<dbReference type="SUPFAM" id="SSF57362">
    <property type="entry name" value="BPTI-like"/>
    <property type="match status" value="1"/>
</dbReference>
<name>B7Q6M3_IXOSC</name>
<evidence type="ECO:0000313" key="2">
    <source>
        <dbReference type="EnsemblMetazoa" id="ISCW024684-PA"/>
    </source>
</evidence>
<dbReference type="Gene3D" id="4.10.410.10">
    <property type="entry name" value="Pancreatic trypsin inhibitor Kunitz domain"/>
    <property type="match status" value="1"/>
</dbReference>
<reference evidence="1 3" key="1">
    <citation type="submission" date="2008-03" db="EMBL/GenBank/DDBJ databases">
        <title>Annotation of Ixodes scapularis.</title>
        <authorList>
            <consortium name="Ixodes scapularis Genome Project Consortium"/>
            <person name="Caler E."/>
            <person name="Hannick L.I."/>
            <person name="Bidwell S."/>
            <person name="Joardar V."/>
            <person name="Thiagarajan M."/>
            <person name="Amedeo P."/>
            <person name="Galinsky K.J."/>
            <person name="Schobel S."/>
            <person name="Inman J."/>
            <person name="Hostetler J."/>
            <person name="Miller J."/>
            <person name="Hammond M."/>
            <person name="Megy K."/>
            <person name="Lawson D."/>
            <person name="Kodira C."/>
            <person name="Sutton G."/>
            <person name="Meyer J."/>
            <person name="Hill C.A."/>
            <person name="Birren B."/>
            <person name="Nene V."/>
            <person name="Collins F."/>
            <person name="Alarcon-Chaidez F."/>
            <person name="Wikel S."/>
            <person name="Strausberg R."/>
        </authorList>
    </citation>
    <scope>NUCLEOTIDE SEQUENCE [LARGE SCALE GENOMIC DNA]</scope>
    <source>
        <strain evidence="3">Wikel</strain>
        <strain evidence="1">Wikel colony</strain>
    </source>
</reference>
<evidence type="ECO:0000313" key="3">
    <source>
        <dbReference type="Proteomes" id="UP000001555"/>
    </source>
</evidence>
<dbReference type="VEuPathDB" id="VectorBase:ISCI024684"/>
<dbReference type="GO" id="GO:0004867">
    <property type="term" value="F:serine-type endopeptidase inhibitor activity"/>
    <property type="evidence" value="ECO:0007669"/>
    <property type="project" value="InterPro"/>
</dbReference>
<dbReference type="AlphaFoldDB" id="B7Q6M3"/>
<dbReference type="Proteomes" id="UP000001555">
    <property type="component" value="Unassembled WGS sequence"/>
</dbReference>
<sequence length="83" mass="9336">MSTCIKLRQVISYMVDVTGLLTEPEAKCEPRYNGGYGNGRGGNVRQRWTFNPRFNHCEAVMTSGRCQSSQNCYSSSDDCELQC</sequence>
<dbReference type="EnsemblMetazoa" id="ISCW024684-RA">
    <property type="protein sequence ID" value="ISCW024684-PA"/>
    <property type="gene ID" value="ISCW024684"/>
</dbReference>
<dbReference type="EMBL" id="DS868831">
    <property type="protein sequence ID" value="EEC14495.1"/>
    <property type="molecule type" value="Genomic_DNA"/>
</dbReference>
<dbReference type="VEuPathDB" id="VectorBase:ISCW024684"/>
<dbReference type="HOGENOM" id="CLU_194192_0_0_1"/>